<accession>A0A078HTN8</accession>
<evidence type="ECO:0000313" key="2">
    <source>
        <dbReference type="Proteomes" id="UP000028999"/>
    </source>
</evidence>
<keyword evidence="2" id="KW-1185">Reference proteome</keyword>
<sequence>MDRISELPDELLFSRHKPAIT</sequence>
<dbReference type="EMBL" id="LK032493">
    <property type="protein sequence ID" value="CDY41222.1"/>
    <property type="molecule type" value="Genomic_DNA"/>
</dbReference>
<name>A0A078HTN8_BRANA</name>
<organism evidence="1 2">
    <name type="scientific">Brassica napus</name>
    <name type="common">Rape</name>
    <dbReference type="NCBI Taxonomy" id="3708"/>
    <lineage>
        <taxon>Eukaryota</taxon>
        <taxon>Viridiplantae</taxon>
        <taxon>Streptophyta</taxon>
        <taxon>Embryophyta</taxon>
        <taxon>Tracheophyta</taxon>
        <taxon>Spermatophyta</taxon>
        <taxon>Magnoliopsida</taxon>
        <taxon>eudicotyledons</taxon>
        <taxon>Gunneridae</taxon>
        <taxon>Pentapetalae</taxon>
        <taxon>rosids</taxon>
        <taxon>malvids</taxon>
        <taxon>Brassicales</taxon>
        <taxon>Brassicaceae</taxon>
        <taxon>Brassiceae</taxon>
        <taxon>Brassica</taxon>
    </lineage>
</organism>
<reference evidence="1 2" key="1">
    <citation type="journal article" date="2014" name="Science">
        <title>Plant genetics. Early allopolyploid evolution in the post-Neolithic Brassica napus oilseed genome.</title>
        <authorList>
            <person name="Chalhoub B."/>
            <person name="Denoeud F."/>
            <person name="Liu S."/>
            <person name="Parkin I.A."/>
            <person name="Tang H."/>
            <person name="Wang X."/>
            <person name="Chiquet J."/>
            <person name="Belcram H."/>
            <person name="Tong C."/>
            <person name="Samans B."/>
            <person name="Correa M."/>
            <person name="Da Silva C."/>
            <person name="Just J."/>
            <person name="Falentin C."/>
            <person name="Koh C.S."/>
            <person name="Le Clainche I."/>
            <person name="Bernard M."/>
            <person name="Bento P."/>
            <person name="Noel B."/>
            <person name="Labadie K."/>
            <person name="Alberti A."/>
            <person name="Charles M."/>
            <person name="Arnaud D."/>
            <person name="Guo H."/>
            <person name="Daviaud C."/>
            <person name="Alamery S."/>
            <person name="Jabbari K."/>
            <person name="Zhao M."/>
            <person name="Edger P.P."/>
            <person name="Chelaifa H."/>
            <person name="Tack D."/>
            <person name="Lassalle G."/>
            <person name="Mestiri I."/>
            <person name="Schnel N."/>
            <person name="Le Paslier M.C."/>
            <person name="Fan G."/>
            <person name="Renault V."/>
            <person name="Bayer P.E."/>
            <person name="Golicz A.A."/>
            <person name="Manoli S."/>
            <person name="Lee T.H."/>
            <person name="Thi V.H."/>
            <person name="Chalabi S."/>
            <person name="Hu Q."/>
            <person name="Fan C."/>
            <person name="Tollenaere R."/>
            <person name="Lu Y."/>
            <person name="Battail C."/>
            <person name="Shen J."/>
            <person name="Sidebottom C.H."/>
            <person name="Wang X."/>
            <person name="Canaguier A."/>
            <person name="Chauveau A."/>
            <person name="Berard A."/>
            <person name="Deniot G."/>
            <person name="Guan M."/>
            <person name="Liu Z."/>
            <person name="Sun F."/>
            <person name="Lim Y.P."/>
            <person name="Lyons E."/>
            <person name="Town C.D."/>
            <person name="Bancroft I."/>
            <person name="Wang X."/>
            <person name="Meng J."/>
            <person name="Ma J."/>
            <person name="Pires J.C."/>
            <person name="King G.J."/>
            <person name="Brunel D."/>
            <person name="Delourme R."/>
            <person name="Renard M."/>
            <person name="Aury J.M."/>
            <person name="Adams K.L."/>
            <person name="Batley J."/>
            <person name="Snowdon R.J."/>
            <person name="Tost J."/>
            <person name="Edwards D."/>
            <person name="Zhou Y."/>
            <person name="Hua W."/>
            <person name="Sharpe A.G."/>
            <person name="Paterson A.H."/>
            <person name="Guan C."/>
            <person name="Wincker P."/>
        </authorList>
    </citation>
    <scope>NUCLEOTIDE SEQUENCE [LARGE SCALE GENOMIC DNA]</scope>
    <source>
        <strain evidence="2">cv. Darmor-bzh</strain>
    </source>
</reference>
<dbReference type="Proteomes" id="UP000028999">
    <property type="component" value="Unassembled WGS sequence"/>
</dbReference>
<protein>
    <submittedName>
        <fullName evidence="1">BnaC08g26360D protein</fullName>
    </submittedName>
</protein>
<dbReference type="AlphaFoldDB" id="A0A078HTN8"/>
<gene>
    <name evidence="1" type="primary">BnaC08g26360D</name>
    <name evidence="1" type="ORF">GSBRNA2T00072642001</name>
</gene>
<dbReference type="PaxDb" id="3708-A0A078HTN8"/>
<dbReference type="Gramene" id="CDY41222">
    <property type="protein sequence ID" value="CDY41222"/>
    <property type="gene ID" value="GSBRNA2T00072642001"/>
</dbReference>
<proteinExistence type="predicted"/>
<evidence type="ECO:0000313" key="1">
    <source>
        <dbReference type="EMBL" id="CDY41222.1"/>
    </source>
</evidence>